<accession>A0A9D1J8X9</accession>
<dbReference type="Gene3D" id="1.10.287.4300">
    <property type="entry name" value="Stage III sporulation protein AH-like"/>
    <property type="match status" value="1"/>
</dbReference>
<protein>
    <submittedName>
        <fullName evidence="2">SpoIIIAH-like family protein</fullName>
    </submittedName>
</protein>
<proteinExistence type="predicted"/>
<evidence type="ECO:0000313" key="3">
    <source>
        <dbReference type="Proteomes" id="UP000823913"/>
    </source>
</evidence>
<dbReference type="InterPro" id="IPR024232">
    <property type="entry name" value="SpoIIIAH"/>
</dbReference>
<gene>
    <name evidence="2" type="ORF">IAB94_02435</name>
</gene>
<dbReference type="AlphaFoldDB" id="A0A9D1J8X9"/>
<keyword evidence="1" id="KW-0732">Signal</keyword>
<feature type="signal peptide" evidence="1">
    <location>
        <begin position="1"/>
        <end position="34"/>
    </location>
</feature>
<name>A0A9D1J8X9_9FIRM</name>
<sequence length="161" mass="17852">MTKKKKIIIMSSLVFLLAVTAVLNVLLVTNNASADTGAITTANYFSTYRSERTTTRSEELLQLDSVIELYDEGSERYEQAVDLKLQIIEIMEDELVLETMIKSLGFSDAVVSIGMDSENVNVFINSDELTTDTALSIYNLLRNEAGVAPTNIIIMPVYSQI</sequence>
<feature type="chain" id="PRO_5038606430" evidence="1">
    <location>
        <begin position="35"/>
        <end position="161"/>
    </location>
</feature>
<dbReference type="EMBL" id="DVHK01000059">
    <property type="protein sequence ID" value="HIR66890.1"/>
    <property type="molecule type" value="Genomic_DNA"/>
</dbReference>
<reference evidence="2" key="2">
    <citation type="journal article" date="2021" name="PeerJ">
        <title>Extensive microbial diversity within the chicken gut microbiome revealed by metagenomics and culture.</title>
        <authorList>
            <person name="Gilroy R."/>
            <person name="Ravi A."/>
            <person name="Getino M."/>
            <person name="Pursley I."/>
            <person name="Horton D.L."/>
            <person name="Alikhan N.F."/>
            <person name="Baker D."/>
            <person name="Gharbi K."/>
            <person name="Hall N."/>
            <person name="Watson M."/>
            <person name="Adriaenssens E.M."/>
            <person name="Foster-Nyarko E."/>
            <person name="Jarju S."/>
            <person name="Secka A."/>
            <person name="Antonio M."/>
            <person name="Oren A."/>
            <person name="Chaudhuri R.R."/>
            <person name="La Ragione R."/>
            <person name="Hildebrand F."/>
            <person name="Pallen M.J."/>
        </authorList>
    </citation>
    <scope>NUCLEOTIDE SEQUENCE</scope>
    <source>
        <strain evidence="2">ChiW16-3235</strain>
    </source>
</reference>
<evidence type="ECO:0000256" key="1">
    <source>
        <dbReference type="SAM" id="SignalP"/>
    </source>
</evidence>
<dbReference type="Proteomes" id="UP000823913">
    <property type="component" value="Unassembled WGS sequence"/>
</dbReference>
<dbReference type="Pfam" id="PF12685">
    <property type="entry name" value="SpoIIIAH"/>
    <property type="match status" value="1"/>
</dbReference>
<comment type="caution">
    <text evidence="2">The sequence shown here is derived from an EMBL/GenBank/DDBJ whole genome shotgun (WGS) entry which is preliminary data.</text>
</comment>
<organism evidence="2 3">
    <name type="scientific">Candidatus Coproplasma avicola</name>
    <dbReference type="NCBI Taxonomy" id="2840744"/>
    <lineage>
        <taxon>Bacteria</taxon>
        <taxon>Bacillati</taxon>
        <taxon>Bacillota</taxon>
        <taxon>Clostridia</taxon>
        <taxon>Eubacteriales</taxon>
        <taxon>Candidatus Coproplasma</taxon>
    </lineage>
</organism>
<dbReference type="InterPro" id="IPR038503">
    <property type="entry name" value="SpoIIIAH_sf"/>
</dbReference>
<evidence type="ECO:0000313" key="2">
    <source>
        <dbReference type="EMBL" id="HIR66890.1"/>
    </source>
</evidence>
<reference evidence="2" key="1">
    <citation type="submission" date="2020-10" db="EMBL/GenBank/DDBJ databases">
        <authorList>
            <person name="Gilroy R."/>
        </authorList>
    </citation>
    <scope>NUCLEOTIDE SEQUENCE</scope>
    <source>
        <strain evidence="2">ChiW16-3235</strain>
    </source>
</reference>